<keyword evidence="2" id="KW-0805">Transcription regulation</keyword>
<feature type="binding site" evidence="2">
    <location>
        <begin position="92"/>
        <end position="94"/>
    </location>
    <ligand>
        <name>biotin</name>
        <dbReference type="ChEBI" id="CHEBI:57586"/>
    </ligand>
</feature>
<dbReference type="GO" id="GO:0009249">
    <property type="term" value="P:protein lipoylation"/>
    <property type="evidence" value="ECO:0007669"/>
    <property type="project" value="UniProtKB-ARBA"/>
</dbReference>
<dbReference type="PANTHER" id="PTHR12835">
    <property type="entry name" value="BIOTIN PROTEIN LIGASE"/>
    <property type="match status" value="1"/>
</dbReference>
<dbReference type="InterPro" id="IPR004408">
    <property type="entry name" value="Biotin_CoA_COase_ligase"/>
</dbReference>
<evidence type="ECO:0000256" key="2">
    <source>
        <dbReference type="HAMAP-Rule" id="MF_00978"/>
    </source>
</evidence>
<dbReference type="InterPro" id="IPR036388">
    <property type="entry name" value="WH-like_DNA-bd_sf"/>
</dbReference>
<keyword evidence="2" id="KW-0067">ATP-binding</keyword>
<dbReference type="SUPFAM" id="SSF46785">
    <property type="entry name" value="Winged helix' DNA-binding domain"/>
    <property type="match status" value="1"/>
</dbReference>
<comment type="caution">
    <text evidence="4">The sequence shown here is derived from an EMBL/GenBank/DDBJ whole genome shotgun (WGS) entry which is preliminary data.</text>
</comment>
<dbReference type="CDD" id="cd16442">
    <property type="entry name" value="BPL"/>
    <property type="match status" value="1"/>
</dbReference>
<dbReference type="Gene3D" id="1.10.10.10">
    <property type="entry name" value="Winged helix-like DNA-binding domain superfamily/Winged helix DNA-binding domain"/>
    <property type="match status" value="1"/>
</dbReference>
<dbReference type="GO" id="GO:0004077">
    <property type="term" value="F:biotin--[biotin carboxyl-carrier protein] ligase activity"/>
    <property type="evidence" value="ECO:0007669"/>
    <property type="project" value="UniProtKB-UniRule"/>
</dbReference>
<feature type="binding site" evidence="2">
    <location>
        <position position="116"/>
    </location>
    <ligand>
        <name>biotin</name>
        <dbReference type="ChEBI" id="CHEBI:57586"/>
    </ligand>
</feature>
<evidence type="ECO:0000313" key="5">
    <source>
        <dbReference type="Proteomes" id="UP000195897"/>
    </source>
</evidence>
<feature type="domain" description="BPL/LPL catalytic" evidence="3">
    <location>
        <begin position="66"/>
        <end position="262"/>
    </location>
</feature>
<evidence type="ECO:0000256" key="1">
    <source>
        <dbReference type="ARBA" id="ARBA00022598"/>
    </source>
</evidence>
<organism evidence="4 5">
    <name type="scientific">Butyricicoccus pullicaecorum</name>
    <dbReference type="NCBI Taxonomy" id="501571"/>
    <lineage>
        <taxon>Bacteria</taxon>
        <taxon>Bacillati</taxon>
        <taxon>Bacillota</taxon>
        <taxon>Clostridia</taxon>
        <taxon>Eubacteriales</taxon>
        <taxon>Butyricicoccaceae</taxon>
        <taxon>Butyricicoccus</taxon>
    </lineage>
</organism>
<name>A0A1Y4LD45_9FIRM</name>
<dbReference type="NCBIfam" id="TIGR00121">
    <property type="entry name" value="birA_ligase"/>
    <property type="match status" value="1"/>
</dbReference>
<dbReference type="GO" id="GO:0005737">
    <property type="term" value="C:cytoplasm"/>
    <property type="evidence" value="ECO:0007669"/>
    <property type="project" value="TreeGrafter"/>
</dbReference>
<feature type="DNA-binding region" description="H-T-H motif" evidence="2">
    <location>
        <begin position="21"/>
        <end position="40"/>
    </location>
</feature>
<evidence type="ECO:0000259" key="3">
    <source>
        <dbReference type="PROSITE" id="PS51733"/>
    </source>
</evidence>
<dbReference type="InterPro" id="IPR004143">
    <property type="entry name" value="BPL_LPL_catalytic"/>
</dbReference>
<accession>A0A1Y4LD45</accession>
<dbReference type="Proteomes" id="UP000195897">
    <property type="component" value="Unassembled WGS sequence"/>
</dbReference>
<dbReference type="Gene3D" id="2.30.30.100">
    <property type="match status" value="1"/>
</dbReference>
<dbReference type="GO" id="GO:0003677">
    <property type="term" value="F:DNA binding"/>
    <property type="evidence" value="ECO:0007669"/>
    <property type="project" value="UniProtKB-UniRule"/>
</dbReference>
<dbReference type="Gene3D" id="3.30.930.10">
    <property type="entry name" value="Bira Bifunctional Protein, Domain 2"/>
    <property type="match status" value="1"/>
</dbReference>
<protein>
    <recommendedName>
        <fullName evidence="2">Bifunctional ligase/repressor BirA</fullName>
    </recommendedName>
    <alternativeName>
        <fullName evidence="2">Biotin--[acetyl-CoA-carboxylase] ligase</fullName>
        <ecNumber evidence="2">6.3.4.15</ecNumber>
    </alternativeName>
    <alternativeName>
        <fullName evidence="2">Biotin--protein ligase</fullName>
    </alternativeName>
    <alternativeName>
        <fullName evidence="2">Biotin-[acetyl-CoA carboxylase] synthetase</fullName>
    </alternativeName>
</protein>
<keyword evidence="1 2" id="KW-0436">Ligase</keyword>
<dbReference type="GO" id="GO:0016740">
    <property type="term" value="F:transferase activity"/>
    <property type="evidence" value="ECO:0007669"/>
    <property type="project" value="UniProtKB-ARBA"/>
</dbReference>
<comment type="function">
    <text evidence="2">Acts both as a biotin--[acetyl-CoA-carboxylase] ligase and a repressor.</text>
</comment>
<dbReference type="InterPro" id="IPR036390">
    <property type="entry name" value="WH_DNA-bd_sf"/>
</dbReference>
<keyword evidence="2" id="KW-0804">Transcription</keyword>
<keyword evidence="2" id="KW-0238">DNA-binding</keyword>
<dbReference type="InterPro" id="IPR045864">
    <property type="entry name" value="aa-tRNA-synth_II/BPL/LPL"/>
</dbReference>
<dbReference type="SUPFAM" id="SSF55681">
    <property type="entry name" value="Class II aaRS and biotin synthetases"/>
    <property type="match status" value="1"/>
</dbReference>
<dbReference type="Pfam" id="PF03099">
    <property type="entry name" value="BPL_LplA_LipB"/>
    <property type="match status" value="1"/>
</dbReference>
<dbReference type="AlphaFoldDB" id="A0A1Y4LD45"/>
<dbReference type="RefSeq" id="WP_087370106.1">
    <property type="nucleotide sequence ID" value="NZ_NFKK01000001.1"/>
</dbReference>
<evidence type="ECO:0000313" key="4">
    <source>
        <dbReference type="EMBL" id="OUP54636.1"/>
    </source>
</evidence>
<dbReference type="PANTHER" id="PTHR12835:SF5">
    <property type="entry name" value="BIOTIN--PROTEIN LIGASE"/>
    <property type="match status" value="1"/>
</dbReference>
<dbReference type="InterPro" id="IPR030855">
    <property type="entry name" value="Bifunct_BirA"/>
</dbReference>
<feature type="binding site" evidence="2">
    <location>
        <position position="188"/>
    </location>
    <ligand>
        <name>biotin</name>
        <dbReference type="ChEBI" id="CHEBI:57586"/>
    </ligand>
</feature>
<gene>
    <name evidence="2" type="primary">birA</name>
    <name evidence="4" type="ORF">B5F17_01650</name>
</gene>
<dbReference type="EC" id="6.3.4.15" evidence="2"/>
<dbReference type="InterPro" id="IPR013196">
    <property type="entry name" value="HTH_11"/>
</dbReference>
<dbReference type="GO" id="GO:0006355">
    <property type="term" value="P:regulation of DNA-templated transcription"/>
    <property type="evidence" value="ECO:0007669"/>
    <property type="project" value="UniProtKB-UniRule"/>
</dbReference>
<feature type="binding site" evidence="2">
    <location>
        <begin position="120"/>
        <end position="122"/>
    </location>
    <ligand>
        <name>biotin</name>
        <dbReference type="ChEBI" id="CHEBI:57586"/>
    </ligand>
</feature>
<dbReference type="GO" id="GO:0005524">
    <property type="term" value="F:ATP binding"/>
    <property type="evidence" value="ECO:0007669"/>
    <property type="project" value="UniProtKB-UniRule"/>
</dbReference>
<dbReference type="EMBL" id="NFKK01000001">
    <property type="protein sequence ID" value="OUP54636.1"/>
    <property type="molecule type" value="Genomic_DNA"/>
</dbReference>
<reference evidence="5" key="1">
    <citation type="submission" date="2017-04" db="EMBL/GenBank/DDBJ databases">
        <title>Function of individual gut microbiota members based on whole genome sequencing of pure cultures obtained from chicken caecum.</title>
        <authorList>
            <person name="Medvecky M."/>
            <person name="Cejkova D."/>
            <person name="Polansky O."/>
            <person name="Karasova D."/>
            <person name="Kubasova T."/>
            <person name="Cizek A."/>
            <person name="Rychlik I."/>
        </authorList>
    </citation>
    <scope>NUCLEOTIDE SEQUENCE [LARGE SCALE GENOMIC DNA]</scope>
    <source>
        <strain evidence="5">An180</strain>
    </source>
</reference>
<keyword evidence="2" id="KW-0092">Biotin</keyword>
<proteinExistence type="inferred from homology"/>
<keyword evidence="2" id="KW-0678">Repressor</keyword>
<keyword evidence="2" id="KW-0547">Nucleotide-binding</keyword>
<dbReference type="HAMAP" id="MF_00978">
    <property type="entry name" value="Bifunct_BirA"/>
    <property type="match status" value="1"/>
</dbReference>
<sequence>MATREQLIALFESNQGTYFSGEDIAERLSISRAAVWKAVNSLRAEGYPIDAVRNRGYCLSQTTDVLSAQGIAKYLTDDCAEIQLTVLPEVDSTNTAVRERAAAGAPEGVTVVSACQTQGRGRIGRTFFSPSQTGVYLSLLLRPPHCQPQEAVKLTTMAAVAVCEAIEEVSSEQAQIKWVNDIFIGDKKVCGILTEAALGLEDGCLDYAVLGVGINVYAPKDGFPEELQKIAGSVFETAQNDGKNRIAAAFLNHFMADYKNRDVSDYAARYRARSLVIGRDIWVMQGGQAYPAHVLDVDRECRLHVQYADGRIDCLTSGEISIRVRSEGV</sequence>
<comment type="catalytic activity">
    <reaction evidence="2">
        <text>biotin + L-lysyl-[protein] + ATP = N(6)-biotinyl-L-lysyl-[protein] + AMP + diphosphate + H(+)</text>
        <dbReference type="Rhea" id="RHEA:11756"/>
        <dbReference type="Rhea" id="RHEA-COMP:9752"/>
        <dbReference type="Rhea" id="RHEA-COMP:10505"/>
        <dbReference type="ChEBI" id="CHEBI:15378"/>
        <dbReference type="ChEBI" id="CHEBI:29969"/>
        <dbReference type="ChEBI" id="CHEBI:30616"/>
        <dbReference type="ChEBI" id="CHEBI:33019"/>
        <dbReference type="ChEBI" id="CHEBI:57586"/>
        <dbReference type="ChEBI" id="CHEBI:83144"/>
        <dbReference type="ChEBI" id="CHEBI:456215"/>
        <dbReference type="EC" id="6.3.4.15"/>
    </reaction>
</comment>
<dbReference type="Pfam" id="PF08279">
    <property type="entry name" value="HTH_11"/>
    <property type="match status" value="1"/>
</dbReference>
<dbReference type="PROSITE" id="PS51733">
    <property type="entry name" value="BPL_LPL_CATALYTIC"/>
    <property type="match status" value="1"/>
</dbReference>
<comment type="similarity">
    <text evidence="2">Belongs to the biotin--protein ligase family.</text>
</comment>